<protein>
    <submittedName>
        <fullName evidence="4">Glycosyl transferase</fullName>
    </submittedName>
</protein>
<proteinExistence type="predicted"/>
<dbReference type="Pfam" id="PF13579">
    <property type="entry name" value="Glyco_trans_4_4"/>
    <property type="match status" value="1"/>
</dbReference>
<reference evidence="4" key="2">
    <citation type="submission" date="2020-09" db="EMBL/GenBank/DDBJ databases">
        <authorList>
            <person name="Sun Q."/>
            <person name="Zhou Y."/>
        </authorList>
    </citation>
    <scope>NUCLEOTIDE SEQUENCE</scope>
    <source>
        <strain evidence="4">CGMCC 4.7201</strain>
    </source>
</reference>
<dbReference type="RefSeq" id="WP_229698798.1">
    <property type="nucleotide sequence ID" value="NZ_BMMS01000028.1"/>
</dbReference>
<keyword evidence="2 4" id="KW-0808">Transferase</keyword>
<dbReference type="Proteomes" id="UP000641932">
    <property type="component" value="Unassembled WGS sequence"/>
</dbReference>
<feature type="domain" description="Glycosyltransferase subfamily 4-like N-terminal" evidence="3">
    <location>
        <begin position="59"/>
        <end position="188"/>
    </location>
</feature>
<evidence type="ECO:0000256" key="1">
    <source>
        <dbReference type="ARBA" id="ARBA00022676"/>
    </source>
</evidence>
<gene>
    <name evidence="4" type="ORF">GCM10012280_54930</name>
</gene>
<evidence type="ECO:0000313" key="4">
    <source>
        <dbReference type="EMBL" id="GGO96132.1"/>
    </source>
</evidence>
<evidence type="ECO:0000313" key="5">
    <source>
        <dbReference type="Proteomes" id="UP000641932"/>
    </source>
</evidence>
<name>A0A918E0Z4_9ACTN</name>
<dbReference type="Gene3D" id="3.40.50.2000">
    <property type="entry name" value="Glycogen Phosphorylase B"/>
    <property type="match status" value="2"/>
</dbReference>
<comment type="caution">
    <text evidence="4">The sequence shown here is derived from an EMBL/GenBank/DDBJ whole genome shotgun (WGS) entry which is preliminary data.</text>
</comment>
<dbReference type="AlphaFoldDB" id="A0A918E0Z4"/>
<dbReference type="PANTHER" id="PTHR45947:SF3">
    <property type="entry name" value="SULFOQUINOVOSYL TRANSFERASE SQD2"/>
    <property type="match status" value="1"/>
</dbReference>
<accession>A0A918E0Z4</accession>
<dbReference type="InterPro" id="IPR028098">
    <property type="entry name" value="Glyco_trans_4-like_N"/>
</dbReference>
<keyword evidence="1" id="KW-0328">Glycosyltransferase</keyword>
<dbReference type="PANTHER" id="PTHR45947">
    <property type="entry name" value="SULFOQUINOVOSYL TRANSFERASE SQD2"/>
    <property type="match status" value="1"/>
</dbReference>
<dbReference type="SUPFAM" id="SSF53756">
    <property type="entry name" value="UDP-Glycosyltransferase/glycogen phosphorylase"/>
    <property type="match status" value="1"/>
</dbReference>
<dbReference type="GO" id="GO:0016757">
    <property type="term" value="F:glycosyltransferase activity"/>
    <property type="evidence" value="ECO:0007669"/>
    <property type="project" value="UniProtKB-KW"/>
</dbReference>
<dbReference type="EMBL" id="BMMS01000028">
    <property type="protein sequence ID" value="GGO96132.1"/>
    <property type="molecule type" value="Genomic_DNA"/>
</dbReference>
<dbReference type="GO" id="GO:1901137">
    <property type="term" value="P:carbohydrate derivative biosynthetic process"/>
    <property type="evidence" value="ECO:0007669"/>
    <property type="project" value="UniProtKB-ARBA"/>
</dbReference>
<evidence type="ECO:0000259" key="3">
    <source>
        <dbReference type="Pfam" id="PF13579"/>
    </source>
</evidence>
<reference evidence="4" key="1">
    <citation type="journal article" date="2014" name="Int. J. Syst. Evol. Microbiol.">
        <title>Complete genome sequence of Corynebacterium casei LMG S-19264T (=DSM 44701T), isolated from a smear-ripened cheese.</title>
        <authorList>
            <consortium name="US DOE Joint Genome Institute (JGI-PGF)"/>
            <person name="Walter F."/>
            <person name="Albersmeier A."/>
            <person name="Kalinowski J."/>
            <person name="Ruckert C."/>
        </authorList>
    </citation>
    <scope>NUCLEOTIDE SEQUENCE</scope>
    <source>
        <strain evidence="4">CGMCC 4.7201</strain>
    </source>
</reference>
<sequence>MAELRHGRHHLLRGPGGRPLRVAHLTTVDMSLHLLLGTELAVDVEAGFDTYGISAPGPYTERITGLGVTHVPLRALTRAWSPRGDAAAARELAAALRRVRPDVLHTHNPKTGVLGRLIGRALRVPVVVNTCHGLWAQPHDPWHKRLLVHSAEGAAARCSHAELYQNAEDHRTLRAFAPAWRSRVVGNGVDLDRFRADPAARERVRAELGVAGGELLVGAVGRRVEEKGVREYAATARALAGKARFVWAGPLEPDKADAHDASEDGVDFIGERRDMPALYSALDVFVLPSYREGFSRSAMEAAACGLPMVLSDIRGCREIGGHDEHLLLVPPGDPVELTSAVSRLLTGEPLRKRLGEAAARRAHSEFDQRTIARISIDTYAVVARRRSLDWQGL</sequence>
<dbReference type="Pfam" id="PF13692">
    <property type="entry name" value="Glyco_trans_1_4"/>
    <property type="match status" value="1"/>
</dbReference>
<dbReference type="InterPro" id="IPR050194">
    <property type="entry name" value="Glycosyltransferase_grp1"/>
</dbReference>
<keyword evidence="5" id="KW-1185">Reference proteome</keyword>
<organism evidence="4 5">
    <name type="scientific">Wenjunlia tyrosinilytica</name>
    <dbReference type="NCBI Taxonomy" id="1544741"/>
    <lineage>
        <taxon>Bacteria</taxon>
        <taxon>Bacillati</taxon>
        <taxon>Actinomycetota</taxon>
        <taxon>Actinomycetes</taxon>
        <taxon>Kitasatosporales</taxon>
        <taxon>Streptomycetaceae</taxon>
        <taxon>Wenjunlia</taxon>
    </lineage>
</organism>
<evidence type="ECO:0000256" key="2">
    <source>
        <dbReference type="ARBA" id="ARBA00022679"/>
    </source>
</evidence>